<reference evidence="2 3" key="1">
    <citation type="journal article" date="2018" name="Environ. Microbiol.">
        <title>Novel energy conservation strategies and behaviour of Pelotomaculum schinkii driving syntrophic propionate catabolism.</title>
        <authorList>
            <person name="Hidalgo-Ahumada C.A.P."/>
            <person name="Nobu M.K."/>
            <person name="Narihiro T."/>
            <person name="Tamaki H."/>
            <person name="Liu W.T."/>
            <person name="Kamagata Y."/>
            <person name="Stams A.J.M."/>
            <person name="Imachi H."/>
            <person name="Sousa D.Z."/>
        </authorList>
    </citation>
    <scope>NUCLEOTIDE SEQUENCE [LARGE SCALE GENOMIC DNA]</scope>
    <source>
        <strain evidence="2 3">MGP</strain>
    </source>
</reference>
<dbReference type="InterPro" id="IPR009057">
    <property type="entry name" value="Homeodomain-like_sf"/>
</dbReference>
<dbReference type="Proteomes" id="UP000297597">
    <property type="component" value="Unassembled WGS sequence"/>
</dbReference>
<organism evidence="2 3">
    <name type="scientific">Pelotomaculum propionicicum</name>
    <dbReference type="NCBI Taxonomy" id="258475"/>
    <lineage>
        <taxon>Bacteria</taxon>
        <taxon>Bacillati</taxon>
        <taxon>Bacillota</taxon>
        <taxon>Clostridia</taxon>
        <taxon>Eubacteriales</taxon>
        <taxon>Desulfotomaculaceae</taxon>
        <taxon>Pelotomaculum</taxon>
    </lineage>
</organism>
<dbReference type="InterPro" id="IPR002197">
    <property type="entry name" value="HTH_Fis"/>
</dbReference>
<dbReference type="AlphaFoldDB" id="A0A4Y7RRP2"/>
<dbReference type="OrthoDB" id="9764280at2"/>
<name>A0A4Y7RRP2_9FIRM</name>
<dbReference type="Pfam" id="PF02954">
    <property type="entry name" value="HTH_8"/>
    <property type="match status" value="1"/>
</dbReference>
<dbReference type="GO" id="GO:0043565">
    <property type="term" value="F:sequence-specific DNA binding"/>
    <property type="evidence" value="ECO:0007669"/>
    <property type="project" value="InterPro"/>
</dbReference>
<sequence>MGLDKNLIIGQSINGIFPYTYILNEIISGKNFTSKEITCQIGKKKHRIICTAKPILTDHLLTGIVLSFIRLSDAKTMNKDFSESQQEYAINMEDDNYIKIDNLPEYLRIKYSDKKIISTPLEEYEKELIATTLERYGNTLRGKEMTAVFLGWSMATLYRKIKKYGL</sequence>
<dbReference type="Gene3D" id="3.30.450.20">
    <property type="entry name" value="PAS domain"/>
    <property type="match status" value="1"/>
</dbReference>
<protein>
    <recommendedName>
        <fullName evidence="1">DNA binding HTH domain-containing protein</fullName>
    </recommendedName>
</protein>
<dbReference type="SUPFAM" id="SSF46689">
    <property type="entry name" value="Homeodomain-like"/>
    <property type="match status" value="1"/>
</dbReference>
<feature type="domain" description="DNA binding HTH" evidence="1">
    <location>
        <begin position="121"/>
        <end position="164"/>
    </location>
</feature>
<dbReference type="EMBL" id="QFFZ01000015">
    <property type="protein sequence ID" value="TEB11362.1"/>
    <property type="molecule type" value="Genomic_DNA"/>
</dbReference>
<evidence type="ECO:0000313" key="3">
    <source>
        <dbReference type="Proteomes" id="UP000297597"/>
    </source>
</evidence>
<accession>A0A4Y7RRP2</accession>
<evidence type="ECO:0000313" key="2">
    <source>
        <dbReference type="EMBL" id="TEB11362.1"/>
    </source>
</evidence>
<comment type="caution">
    <text evidence="2">The sequence shown here is derived from an EMBL/GenBank/DDBJ whole genome shotgun (WGS) entry which is preliminary data.</text>
</comment>
<gene>
    <name evidence="2" type="ORF">Pmgp_01725</name>
</gene>
<keyword evidence="3" id="KW-1185">Reference proteome</keyword>
<evidence type="ECO:0000259" key="1">
    <source>
        <dbReference type="Pfam" id="PF02954"/>
    </source>
</evidence>
<dbReference type="RefSeq" id="WP_134213583.1">
    <property type="nucleotide sequence ID" value="NZ_QFFZ01000015.1"/>
</dbReference>
<proteinExistence type="predicted"/>
<dbReference type="Gene3D" id="1.10.10.60">
    <property type="entry name" value="Homeodomain-like"/>
    <property type="match status" value="1"/>
</dbReference>